<evidence type="ECO:0000313" key="5">
    <source>
        <dbReference type="EMBL" id="QQR30096.1"/>
    </source>
</evidence>
<name>A0A1Z2XQW6_9FIRM</name>
<keyword evidence="3" id="KW-1133">Transmembrane helix</keyword>
<feature type="active site" description="Proton donor/acceptor" evidence="2">
    <location>
        <position position="150"/>
    </location>
</feature>
<dbReference type="InterPro" id="IPR042002">
    <property type="entry name" value="Sortase_C"/>
</dbReference>
<dbReference type="NCBIfam" id="NF033745">
    <property type="entry name" value="class_C_sortase"/>
    <property type="match status" value="1"/>
</dbReference>
<keyword evidence="1" id="KW-0378">Hydrolase</keyword>
<reference evidence="5 7" key="3">
    <citation type="submission" date="2020-11" db="EMBL/GenBank/DDBJ databases">
        <title>Closed and high quality bacterial genomes of the OMM12 community.</title>
        <authorList>
            <person name="Marbouty M."/>
            <person name="Lamy-Besnier Q."/>
            <person name="Debarbieux L."/>
            <person name="Koszul R."/>
        </authorList>
    </citation>
    <scope>NUCLEOTIDE SEQUENCE [LARGE SCALE GENOMIC DNA]</scope>
    <source>
        <strain evidence="5 7">KB18</strain>
    </source>
</reference>
<dbReference type="Proteomes" id="UP000596035">
    <property type="component" value="Chromosome"/>
</dbReference>
<keyword evidence="3" id="KW-0812">Transmembrane</keyword>
<evidence type="ECO:0000313" key="4">
    <source>
        <dbReference type="EMBL" id="ASB40814.1"/>
    </source>
</evidence>
<dbReference type="KEGG" id="amur:ADH66_09205"/>
<dbReference type="SUPFAM" id="SSF63817">
    <property type="entry name" value="Sortase"/>
    <property type="match status" value="1"/>
</dbReference>
<evidence type="ECO:0000313" key="7">
    <source>
        <dbReference type="Proteomes" id="UP000596035"/>
    </source>
</evidence>
<evidence type="ECO:0000256" key="1">
    <source>
        <dbReference type="ARBA" id="ARBA00022801"/>
    </source>
</evidence>
<gene>
    <name evidence="4" type="ORF">ADH66_09205</name>
    <name evidence="5" type="ORF">I5Q82_19245</name>
</gene>
<keyword evidence="6" id="KW-1185">Reference proteome</keyword>
<evidence type="ECO:0000256" key="3">
    <source>
        <dbReference type="SAM" id="Phobius"/>
    </source>
</evidence>
<dbReference type="EMBL" id="CP021422">
    <property type="protein sequence ID" value="ASB40814.1"/>
    <property type="molecule type" value="Genomic_DNA"/>
</dbReference>
<reference evidence="6" key="2">
    <citation type="submission" date="2017-05" db="EMBL/GenBank/DDBJ databases">
        <title>Improved OligoMM genomes.</title>
        <authorList>
            <person name="Garzetti D."/>
        </authorList>
    </citation>
    <scope>NUCLEOTIDE SEQUENCE [LARGE SCALE GENOMIC DNA]</scope>
    <source>
        <strain evidence="6">KB18</strain>
    </source>
</reference>
<keyword evidence="3" id="KW-0472">Membrane</keyword>
<dbReference type="RefSeq" id="WP_066541478.1">
    <property type="nucleotide sequence ID" value="NZ_CAQHGX010000010.1"/>
</dbReference>
<dbReference type="Proteomes" id="UP000196710">
    <property type="component" value="Chromosome"/>
</dbReference>
<dbReference type="GO" id="GO:0016787">
    <property type="term" value="F:hydrolase activity"/>
    <property type="evidence" value="ECO:0007669"/>
    <property type="project" value="UniProtKB-KW"/>
</dbReference>
<organism evidence="5 7">
    <name type="scientific">Acutalibacter muris</name>
    <dbReference type="NCBI Taxonomy" id="1796620"/>
    <lineage>
        <taxon>Bacteria</taxon>
        <taxon>Bacillati</taxon>
        <taxon>Bacillota</taxon>
        <taxon>Clostridia</taxon>
        <taxon>Eubacteriales</taxon>
        <taxon>Acutalibacteraceae</taxon>
        <taxon>Acutalibacter</taxon>
    </lineage>
</organism>
<protein>
    <submittedName>
        <fullName evidence="5">Class C sortase</fullName>
    </submittedName>
</protein>
<reference evidence="4" key="1">
    <citation type="journal article" date="2017" name="Genome Announc.">
        <title>High-Quality Whole-Genome Sequences of the Oligo-Mouse-Microbiota Bacterial Community.</title>
        <authorList>
            <person name="Garzetti D."/>
            <person name="Brugiroux S."/>
            <person name="Bunk B."/>
            <person name="Pukall R."/>
            <person name="McCoy K.D."/>
            <person name="Macpherson A.J."/>
            <person name="Stecher B."/>
        </authorList>
    </citation>
    <scope>NUCLEOTIDE SEQUENCE</scope>
    <source>
        <strain evidence="4">KB18</strain>
    </source>
</reference>
<dbReference type="Gene3D" id="2.40.260.10">
    <property type="entry name" value="Sortase"/>
    <property type="match status" value="1"/>
</dbReference>
<proteinExistence type="predicted"/>
<evidence type="ECO:0000313" key="6">
    <source>
        <dbReference type="Proteomes" id="UP000196710"/>
    </source>
</evidence>
<dbReference type="InterPro" id="IPR005754">
    <property type="entry name" value="Sortase"/>
</dbReference>
<dbReference type="EMBL" id="CP065321">
    <property type="protein sequence ID" value="QQR30096.1"/>
    <property type="molecule type" value="Genomic_DNA"/>
</dbReference>
<feature type="transmembrane region" description="Helical" evidence="3">
    <location>
        <begin position="248"/>
        <end position="270"/>
    </location>
</feature>
<dbReference type="Pfam" id="PF04203">
    <property type="entry name" value="Sortase"/>
    <property type="match status" value="1"/>
</dbReference>
<dbReference type="CDD" id="cd05827">
    <property type="entry name" value="Sortase_C"/>
    <property type="match status" value="1"/>
</dbReference>
<feature type="active site" description="Acyl-thioester intermediate" evidence="2">
    <location>
        <position position="212"/>
    </location>
</feature>
<dbReference type="NCBIfam" id="TIGR01076">
    <property type="entry name" value="sortase_fam"/>
    <property type="match status" value="1"/>
</dbReference>
<sequence>MAKWLKKNLTNIFLAVIVLAGLCLLLYPSFSDWWNSMHQSRAIAAYVETVDAMSQEEIDEILNAAREYNERLWHRQNRWVLSEEEQAEYESLLDVSGNGIMGYINIPVIGVNLPIYHGTEESVLQVATGHLSATSLPVGGPGTHAAISGHRGLPSARLFTDLDQLKVGDIFTVSVLNEVYTYQIEQIVTVVPEDTSQMNLYQGEDLCTLQTCTPYGVNSHRLLLRGRRIEDVDGALMAASEAIRVPNYIVIPAVGIPILFLLLVVALIYFRRRKPKITPEDLKDLLKRK</sequence>
<accession>A0A1Z2XQW6</accession>
<evidence type="ECO:0000256" key="2">
    <source>
        <dbReference type="PIRSR" id="PIRSR605754-1"/>
    </source>
</evidence>
<dbReference type="InterPro" id="IPR023365">
    <property type="entry name" value="Sortase_dom-sf"/>
</dbReference>
<dbReference type="AlphaFoldDB" id="A0A1Z2XQW6"/>